<name>X1QMN0_9ZZZZ</name>
<dbReference type="InterPro" id="IPR036705">
    <property type="entry name" value="Ribosyl_crysJ1_sf"/>
</dbReference>
<organism evidence="1">
    <name type="scientific">marine sediment metagenome</name>
    <dbReference type="NCBI Taxonomy" id="412755"/>
    <lineage>
        <taxon>unclassified sequences</taxon>
        <taxon>metagenomes</taxon>
        <taxon>ecological metagenomes</taxon>
    </lineage>
</organism>
<proteinExistence type="predicted"/>
<accession>X1QMN0</accession>
<reference evidence="1" key="1">
    <citation type="journal article" date="2014" name="Front. Microbiol.">
        <title>High frequency of phylogenetically diverse reductive dehalogenase-homologous genes in deep subseafloor sedimentary metagenomes.</title>
        <authorList>
            <person name="Kawai M."/>
            <person name="Futagami T."/>
            <person name="Toyoda A."/>
            <person name="Takaki Y."/>
            <person name="Nishi S."/>
            <person name="Hori S."/>
            <person name="Arai W."/>
            <person name="Tsubouchi T."/>
            <person name="Morono Y."/>
            <person name="Uchiyama I."/>
            <person name="Ito T."/>
            <person name="Fujiyama A."/>
            <person name="Inagaki F."/>
            <person name="Takami H."/>
        </authorList>
    </citation>
    <scope>NUCLEOTIDE SEQUENCE</scope>
    <source>
        <strain evidence="1">Expedition CK06-06</strain>
    </source>
</reference>
<dbReference type="EMBL" id="BARV01037958">
    <property type="protein sequence ID" value="GAI56031.1"/>
    <property type="molecule type" value="Genomic_DNA"/>
</dbReference>
<dbReference type="Gene3D" id="1.10.4080.10">
    <property type="entry name" value="ADP-ribosylation/Crystallin J1"/>
    <property type="match status" value="1"/>
</dbReference>
<dbReference type="Pfam" id="PF03747">
    <property type="entry name" value="ADP_ribosyl_GH"/>
    <property type="match status" value="1"/>
</dbReference>
<gene>
    <name evidence="1" type="ORF">S06H3_58605</name>
</gene>
<protein>
    <submittedName>
        <fullName evidence="1">Uncharacterized protein</fullName>
    </submittedName>
</protein>
<dbReference type="SUPFAM" id="SSF101478">
    <property type="entry name" value="ADP-ribosylglycohydrolase"/>
    <property type="match status" value="1"/>
</dbReference>
<comment type="caution">
    <text evidence="1">The sequence shown here is derived from an EMBL/GenBank/DDBJ whole genome shotgun (WGS) entry which is preliminary data.</text>
</comment>
<feature type="non-terminal residue" evidence="1">
    <location>
        <position position="211"/>
    </location>
</feature>
<evidence type="ECO:0000313" key="1">
    <source>
        <dbReference type="EMBL" id="GAI56031.1"/>
    </source>
</evidence>
<sequence>IRKISIPHCARGPLRCEKCKEMSKEKNICLYKQNFTAERVALKNLRKGIEPPKSGITKNIWYDAIGAQMRADIWGQICPGCPRMAKYYAEIDGSISHAGIGIDGEVYVAILISNAFFEKDIRKNIHNSIKFLPLREESRYTDMIFKAIELCDENPNDFRKAREKLMEYWNTIRVELVQKANVRRKREFLNHEILSGVHVLPNAGFIILSLL</sequence>
<dbReference type="AlphaFoldDB" id="X1QMN0"/>
<feature type="non-terminal residue" evidence="1">
    <location>
        <position position="1"/>
    </location>
</feature>
<dbReference type="InterPro" id="IPR005502">
    <property type="entry name" value="Ribosyl_crysJ1"/>
</dbReference>